<protein>
    <recommendedName>
        <fullName evidence="1">F-box/LRR-repeat protein 15-like leucin rich repeat domain-containing protein</fullName>
    </recommendedName>
</protein>
<dbReference type="GO" id="GO:0019005">
    <property type="term" value="C:SCF ubiquitin ligase complex"/>
    <property type="evidence" value="ECO:0007669"/>
    <property type="project" value="TreeGrafter"/>
</dbReference>
<dbReference type="SMART" id="SM00367">
    <property type="entry name" value="LRR_CC"/>
    <property type="match status" value="11"/>
</dbReference>
<reference evidence="2 3" key="1">
    <citation type="submission" date="2018-11" db="EMBL/GenBank/DDBJ databases">
        <title>Genome assembly of Steccherinum ochraceum LE-BIN_3174, the white-rot fungus of the Steccherinaceae family (The Residual Polyporoid clade, Polyporales, Basidiomycota).</title>
        <authorList>
            <person name="Fedorova T.V."/>
            <person name="Glazunova O.A."/>
            <person name="Landesman E.O."/>
            <person name="Moiseenko K.V."/>
            <person name="Psurtseva N.V."/>
            <person name="Savinova O.S."/>
            <person name="Shakhova N.V."/>
            <person name="Tyazhelova T.V."/>
            <person name="Vasina D.V."/>
        </authorList>
    </citation>
    <scope>NUCLEOTIDE SEQUENCE [LARGE SCALE GENOMIC DNA]</scope>
    <source>
        <strain evidence="2 3">LE-BIN_3174</strain>
    </source>
</reference>
<organism evidence="2 3">
    <name type="scientific">Steccherinum ochraceum</name>
    <dbReference type="NCBI Taxonomy" id="92696"/>
    <lineage>
        <taxon>Eukaryota</taxon>
        <taxon>Fungi</taxon>
        <taxon>Dikarya</taxon>
        <taxon>Basidiomycota</taxon>
        <taxon>Agaricomycotina</taxon>
        <taxon>Agaricomycetes</taxon>
        <taxon>Polyporales</taxon>
        <taxon>Steccherinaceae</taxon>
        <taxon>Steccherinum</taxon>
    </lineage>
</organism>
<dbReference type="PANTHER" id="PTHR13318">
    <property type="entry name" value="PARTNER OF PAIRED, ISOFORM B-RELATED"/>
    <property type="match status" value="1"/>
</dbReference>
<dbReference type="InterPro" id="IPR032675">
    <property type="entry name" value="LRR_dom_sf"/>
</dbReference>
<evidence type="ECO:0000313" key="2">
    <source>
        <dbReference type="EMBL" id="TCD67495.1"/>
    </source>
</evidence>
<accession>A0A4R0RNA1</accession>
<keyword evidence="3" id="KW-1185">Reference proteome</keyword>
<sequence length="429" mass="47667">MRFINMLPVTDETCHRVQHLELQSHKNHNVTDDDLADILPDCPNLETVILSGVPDLSDRSLVLLASNATALKHVDLSGCKHITSVGITALDSHASSLEVLRLNHVPLLTDPAISAIALSLSHLVELELSDSILLTAISIRDIWSYAKRIKRLRLARCAQLTDKAFPYAFPPSPVQPRKRLFGVDLPSRKSVPEQYSMDAMTASAERPLTWLEALPPLILPPTYMLEELRLLDLTNCYKLTDDAIIGITTHAPRIQTFLLSGCFELTDRALESLGKLGHHLDVLTLAHVDQITDRGVSVLCSACPRLRSVDVSYCSRLTDLSILEFGSLLELNRLIANNIPAITDNSVLFLADHALTIADLQLSYCPQISLEAFHTLILRLTRLEQLSMSGIPSFTRKGLKQFSESPPLGYNENFQGLYRVFRGNNVDEL</sequence>
<dbReference type="EMBL" id="RWJN01000095">
    <property type="protein sequence ID" value="TCD67495.1"/>
    <property type="molecule type" value="Genomic_DNA"/>
</dbReference>
<proteinExistence type="predicted"/>
<dbReference type="InterPro" id="IPR006553">
    <property type="entry name" value="Leu-rich_rpt_Cys-con_subtyp"/>
</dbReference>
<dbReference type="GO" id="GO:0031146">
    <property type="term" value="P:SCF-dependent proteasomal ubiquitin-dependent protein catabolic process"/>
    <property type="evidence" value="ECO:0007669"/>
    <property type="project" value="TreeGrafter"/>
</dbReference>
<name>A0A4R0RNA1_9APHY</name>
<feature type="non-terminal residue" evidence="2">
    <location>
        <position position="429"/>
    </location>
</feature>
<dbReference type="AlphaFoldDB" id="A0A4R0RNA1"/>
<gene>
    <name evidence="2" type="ORF">EIP91_012300</name>
</gene>
<dbReference type="Gene3D" id="3.80.10.10">
    <property type="entry name" value="Ribonuclease Inhibitor"/>
    <property type="match status" value="2"/>
</dbReference>
<feature type="domain" description="F-box/LRR-repeat protein 15-like leucin rich repeat" evidence="1">
    <location>
        <begin position="226"/>
        <end position="376"/>
    </location>
</feature>
<dbReference type="OrthoDB" id="10257471at2759"/>
<dbReference type="Pfam" id="PF25372">
    <property type="entry name" value="DUF7885"/>
    <property type="match status" value="2"/>
</dbReference>
<evidence type="ECO:0000259" key="1">
    <source>
        <dbReference type="Pfam" id="PF25372"/>
    </source>
</evidence>
<dbReference type="SUPFAM" id="SSF52047">
    <property type="entry name" value="RNI-like"/>
    <property type="match status" value="1"/>
</dbReference>
<comment type="caution">
    <text evidence="2">The sequence shown here is derived from an EMBL/GenBank/DDBJ whole genome shotgun (WGS) entry which is preliminary data.</text>
</comment>
<dbReference type="Proteomes" id="UP000292702">
    <property type="component" value="Unassembled WGS sequence"/>
</dbReference>
<evidence type="ECO:0000313" key="3">
    <source>
        <dbReference type="Proteomes" id="UP000292702"/>
    </source>
</evidence>
<dbReference type="InterPro" id="IPR057207">
    <property type="entry name" value="FBXL15_LRR"/>
</dbReference>
<dbReference type="STRING" id="92696.A0A4R0RNA1"/>
<feature type="domain" description="F-box/LRR-repeat protein 15-like leucin rich repeat" evidence="1">
    <location>
        <begin position="13"/>
        <end position="164"/>
    </location>
</feature>